<dbReference type="InterPro" id="IPR036108">
    <property type="entry name" value="4pyrrol_syn_uPrphyn_synt_sf"/>
</dbReference>
<organism evidence="12 14">
    <name type="scientific">Brachybacterium saurashtrense</name>
    <dbReference type="NCBI Taxonomy" id="556288"/>
    <lineage>
        <taxon>Bacteria</taxon>
        <taxon>Bacillati</taxon>
        <taxon>Actinomycetota</taxon>
        <taxon>Actinomycetes</taxon>
        <taxon>Micrococcales</taxon>
        <taxon>Dermabacteraceae</taxon>
        <taxon>Brachybacterium</taxon>
    </lineage>
</organism>
<protein>
    <recommendedName>
        <fullName evidence="7 9">Uroporphyrinogen-III synthase</fullName>
        <ecNumber evidence="3 9">4.2.1.75</ecNumber>
    </recommendedName>
</protein>
<evidence type="ECO:0000256" key="2">
    <source>
        <dbReference type="ARBA" id="ARBA00008133"/>
    </source>
</evidence>
<dbReference type="EC" id="4.2.1.75" evidence="3 9"/>
<proteinExistence type="inferred from homology"/>
<evidence type="ECO:0000313" key="13">
    <source>
        <dbReference type="Proteomes" id="UP000254236"/>
    </source>
</evidence>
<dbReference type="GO" id="GO:0004852">
    <property type="term" value="F:uroporphyrinogen-III synthase activity"/>
    <property type="evidence" value="ECO:0007669"/>
    <property type="project" value="UniProtKB-UniRule"/>
</dbReference>
<dbReference type="EMBL" id="CP031356">
    <property type="protein sequence ID" value="AXK46095.1"/>
    <property type="molecule type" value="Genomic_DNA"/>
</dbReference>
<reference evidence="12 14" key="2">
    <citation type="submission" date="2018-08" db="EMBL/GenBank/DDBJ databases">
        <title>Brachybacterium saurashtrense DSM 23186.</title>
        <authorList>
            <person name="Li Y."/>
        </authorList>
    </citation>
    <scope>NUCLEOTIDE SEQUENCE [LARGE SCALE GENOMIC DNA]</scope>
    <source>
        <strain evidence="12 14">DSM 23186</strain>
    </source>
</reference>
<dbReference type="InterPro" id="IPR039793">
    <property type="entry name" value="UROS/Hem4"/>
</dbReference>
<comment type="catalytic activity">
    <reaction evidence="8 9">
        <text>hydroxymethylbilane = uroporphyrinogen III + H2O</text>
        <dbReference type="Rhea" id="RHEA:18965"/>
        <dbReference type="ChEBI" id="CHEBI:15377"/>
        <dbReference type="ChEBI" id="CHEBI:57308"/>
        <dbReference type="ChEBI" id="CHEBI:57845"/>
        <dbReference type="EC" id="4.2.1.75"/>
    </reaction>
</comment>
<comment type="function">
    <text evidence="6 9">Catalyzes cyclization of the linear tetrapyrrole, hydroxymethylbilane, to the macrocyclic uroporphyrinogen III.</text>
</comment>
<dbReference type="RefSeq" id="WP_115413845.1">
    <property type="nucleotide sequence ID" value="NZ_CP031356.1"/>
</dbReference>
<dbReference type="Gene3D" id="3.40.50.10090">
    <property type="match status" value="2"/>
</dbReference>
<dbReference type="CDD" id="cd06578">
    <property type="entry name" value="HemD"/>
    <property type="match status" value="1"/>
</dbReference>
<feature type="domain" description="Tetrapyrrole biosynthesis uroporphyrinogen III synthase" evidence="10">
    <location>
        <begin position="29"/>
        <end position="241"/>
    </location>
</feature>
<evidence type="ECO:0000256" key="3">
    <source>
        <dbReference type="ARBA" id="ARBA00013109"/>
    </source>
</evidence>
<dbReference type="Proteomes" id="UP000282185">
    <property type="component" value="Unassembled WGS sequence"/>
</dbReference>
<keyword evidence="5 9" id="KW-0627">Porphyrin biosynthesis</keyword>
<dbReference type="Pfam" id="PF02602">
    <property type="entry name" value="HEM4"/>
    <property type="match status" value="1"/>
</dbReference>
<dbReference type="OrthoDB" id="4793174at2"/>
<dbReference type="KEGG" id="bsau:DWV08_11055"/>
<dbReference type="InterPro" id="IPR003754">
    <property type="entry name" value="4pyrrol_synth_uPrphyn_synth"/>
</dbReference>
<evidence type="ECO:0000256" key="5">
    <source>
        <dbReference type="ARBA" id="ARBA00023244"/>
    </source>
</evidence>
<evidence type="ECO:0000313" key="14">
    <source>
        <dbReference type="Proteomes" id="UP000282185"/>
    </source>
</evidence>
<evidence type="ECO:0000256" key="8">
    <source>
        <dbReference type="ARBA" id="ARBA00048617"/>
    </source>
</evidence>
<evidence type="ECO:0000256" key="9">
    <source>
        <dbReference type="RuleBase" id="RU366031"/>
    </source>
</evidence>
<keyword evidence="4 9" id="KW-0456">Lyase</keyword>
<dbReference type="AlphaFoldDB" id="A0A345YQ93"/>
<evidence type="ECO:0000259" key="10">
    <source>
        <dbReference type="Pfam" id="PF02602"/>
    </source>
</evidence>
<evidence type="ECO:0000313" key="11">
    <source>
        <dbReference type="EMBL" id="AXK46095.1"/>
    </source>
</evidence>
<comment type="pathway">
    <text evidence="1 9">Porphyrin-containing compound metabolism; protoporphyrin-IX biosynthesis; coproporphyrinogen-III from 5-aminolevulinate: step 3/4.</text>
</comment>
<reference evidence="11 13" key="1">
    <citation type="submission" date="2018-07" db="EMBL/GenBank/DDBJ databases">
        <title>Brachybacterium saurashtrense DSM 23186 genome sequence.</title>
        <authorList>
            <person name="Guo L."/>
        </authorList>
    </citation>
    <scope>NUCLEOTIDE SEQUENCE [LARGE SCALE GENOMIC DNA]</scope>
    <source>
        <strain evidence="11 13">DSM 23186</strain>
    </source>
</reference>
<dbReference type="PANTHER" id="PTHR38042:SF1">
    <property type="entry name" value="UROPORPHYRINOGEN-III SYNTHASE, CHLOROPLASTIC"/>
    <property type="match status" value="1"/>
</dbReference>
<dbReference type="SUPFAM" id="SSF69618">
    <property type="entry name" value="HemD-like"/>
    <property type="match status" value="1"/>
</dbReference>
<evidence type="ECO:0000256" key="6">
    <source>
        <dbReference type="ARBA" id="ARBA00037589"/>
    </source>
</evidence>
<dbReference type="Proteomes" id="UP000254236">
    <property type="component" value="Chromosome"/>
</dbReference>
<dbReference type="PANTHER" id="PTHR38042">
    <property type="entry name" value="UROPORPHYRINOGEN-III SYNTHASE, CHLOROPLASTIC"/>
    <property type="match status" value="1"/>
</dbReference>
<name>A0A345YQ93_9MICO</name>
<keyword evidence="13" id="KW-1185">Reference proteome</keyword>
<evidence type="ECO:0000256" key="4">
    <source>
        <dbReference type="ARBA" id="ARBA00023239"/>
    </source>
</evidence>
<dbReference type="GO" id="GO:0006780">
    <property type="term" value="P:uroporphyrinogen III biosynthetic process"/>
    <property type="evidence" value="ECO:0007669"/>
    <property type="project" value="UniProtKB-UniRule"/>
</dbReference>
<dbReference type="GO" id="GO:0006782">
    <property type="term" value="P:protoporphyrinogen IX biosynthetic process"/>
    <property type="evidence" value="ECO:0007669"/>
    <property type="project" value="UniProtKB-UniRule"/>
</dbReference>
<dbReference type="EMBL" id="QSWH01000002">
    <property type="protein sequence ID" value="RRR23835.1"/>
    <property type="molecule type" value="Genomic_DNA"/>
</dbReference>
<accession>A0A345YQ93</accession>
<evidence type="ECO:0000256" key="1">
    <source>
        <dbReference type="ARBA" id="ARBA00004772"/>
    </source>
</evidence>
<sequence>MNEGRADSAQHGAAPRPVLVTRPAGRGEELCTRLREAGIEAVQHPLIRLVPASEEELAAARGHLLSGACTHLVVTSRTAAEALGPLEVPEGVEVVAVGGGTAESLRELGITPGLVAGGSGAALVEAMPPAPEGASVLFPTSSAAARTVPDGLRAKGYRVREVAVYRPVPVEPPPAVAVGMVTGAYGALVLTSSMIAGRAAAHGVHESTPIITLGAPTSAAVRAAGLTVAREAAEPTTDALVRAVAEVLDAPPP</sequence>
<evidence type="ECO:0000256" key="7">
    <source>
        <dbReference type="ARBA" id="ARBA00040167"/>
    </source>
</evidence>
<evidence type="ECO:0000313" key="12">
    <source>
        <dbReference type="EMBL" id="RRR23835.1"/>
    </source>
</evidence>
<comment type="similarity">
    <text evidence="2 9">Belongs to the uroporphyrinogen-III synthase family.</text>
</comment>
<gene>
    <name evidence="11" type="ORF">DWV08_11055</name>
    <name evidence="12" type="ORF">DXU92_02805</name>
</gene>